<dbReference type="EMBL" id="JAGINW010000001">
    <property type="protein sequence ID" value="MBP2326639.1"/>
    <property type="molecule type" value="Genomic_DNA"/>
</dbReference>
<gene>
    <name evidence="2" type="ORF">JOF56_007024</name>
</gene>
<protein>
    <submittedName>
        <fullName evidence="2">CHAT domain-containing protein/tetratricopeptide (TPR) repeat protein</fullName>
    </submittedName>
</protein>
<dbReference type="SUPFAM" id="SSF48452">
    <property type="entry name" value="TPR-like"/>
    <property type="match status" value="1"/>
</dbReference>
<dbReference type="Pfam" id="PF12770">
    <property type="entry name" value="CHAT"/>
    <property type="match status" value="1"/>
</dbReference>
<evidence type="ECO:0000313" key="2">
    <source>
        <dbReference type="EMBL" id="MBP2326639.1"/>
    </source>
</evidence>
<feature type="domain" description="CHAT" evidence="1">
    <location>
        <begin position="913"/>
        <end position="1199"/>
    </location>
</feature>
<proteinExistence type="predicted"/>
<accession>A0ABS4TQF3</accession>
<comment type="caution">
    <text evidence="2">The sequence shown here is derived from an EMBL/GenBank/DDBJ whole genome shotgun (WGS) entry which is preliminary data.</text>
</comment>
<evidence type="ECO:0000313" key="3">
    <source>
        <dbReference type="Proteomes" id="UP001519332"/>
    </source>
</evidence>
<name>A0ABS4TQF3_9PSEU</name>
<dbReference type="Proteomes" id="UP001519332">
    <property type="component" value="Unassembled WGS sequence"/>
</dbReference>
<dbReference type="RefSeq" id="WP_209643684.1">
    <property type="nucleotide sequence ID" value="NZ_JAGINW010000001.1"/>
</dbReference>
<sequence>MEQDVTDLIEYGHHAFETYVDSRELSDLDNAINALDNGFTAGGRTDLDLGDTLANAYRMRFRLTGDEVDLEAAIGLRRHSVAHSPAGSFELADREAWLAEDLQTRYDERDADADITEAIDRAHTAVELSAGYAALAEHQRLHADCLLTRYERRGDEADLLAAVEGHRQAAANAAPEDRWKHLSSVGNVLTVQFSATDEVSVLDEAIAALRECVRTRPEGNVPRRHIGPGNLAHALCLRYDRFGRLEDLDEAIGQARQAVDEATDDPPLLANWREILGAAERMRYERTADPDDLNGAVAVLRDALADDPAHPGRLRELGVILREQFELTGSRTTLDEAVRLQQQAVAGTREGHPEAGSWLVSLANAHLLRYTSFGTADDLDEAVVTSASGIAAFAPDHPELTAWRAAHAEILLARFDARGDFRDLDEAVDTLAEVVRVTAADHRQRPRWVSGLADALQVRHRQRGSAADLNLARELLASLAPDDPDFEQLNASAIALHSSYLSSKDPRFLADAIVMGTRAVERAPHDRVRRPEVLQNLAVYLLARFELTESGNDLDNTQHLLTHAAGELPDGHRWHASVLINLARVHVLRYQHTNGVDHHLADEAIACCKKASAVPNIDRDDAVKLTEVQSIAVRMRFERRGTAADRADLVETEVQLGQLITQLAEERGNSRRTDLLHEHARVQRALGQADLARATAREALRGHMWDLLVQPSTTEAVHSAQRTVDKSAAHIRWCLDDEAHAEALKVVESLRALVVHSVTARTTVTELLDAAGLTQLRDEWLNATRRHPNRAITGAEIDDELRHRVLQALTHSGDTRARAIADLLDAPEPADLAAGCRALGVDALVYLVQGVKEQAGVALMVHANGHVTAKRLNALVETKRGAMKRFATAHDRRLADPEDPDRTRRWRTALDAVLSWAWQAAMRQVIAEVARHVTGPPRLVLIPTGSLGLIPWHVARRKIPGTGRPRYRYALEEAVISYAPSARVLQRFARTELIPMNGHGLVVVDPTHDLPHAREEGESILRDHYPRAIRLGGPQEPGIQPATPESVLDSPDDLPVLHFACHGMSTAPSVDSHLLLADEQRLTVDNLLDRGRLARGPLVVLSVCSSAIPVEQYDEALSLATVFAAIGAGAVIGSLWAVSDASTRTLLETFHTLLNKDALAPADALRTAQLRSLETARSRHSPNAKDDPWHWAAFVHYGR</sequence>
<reference evidence="2 3" key="1">
    <citation type="submission" date="2021-03" db="EMBL/GenBank/DDBJ databases">
        <title>Sequencing the genomes of 1000 actinobacteria strains.</title>
        <authorList>
            <person name="Klenk H.-P."/>
        </authorList>
    </citation>
    <scope>NUCLEOTIDE SEQUENCE [LARGE SCALE GENOMIC DNA]</scope>
    <source>
        <strain evidence="2 3">DSM 46670</strain>
    </source>
</reference>
<keyword evidence="3" id="KW-1185">Reference proteome</keyword>
<evidence type="ECO:0000259" key="1">
    <source>
        <dbReference type="Pfam" id="PF12770"/>
    </source>
</evidence>
<dbReference type="Gene3D" id="1.25.40.10">
    <property type="entry name" value="Tetratricopeptide repeat domain"/>
    <property type="match status" value="1"/>
</dbReference>
<dbReference type="InterPro" id="IPR011990">
    <property type="entry name" value="TPR-like_helical_dom_sf"/>
</dbReference>
<dbReference type="InterPro" id="IPR024983">
    <property type="entry name" value="CHAT_dom"/>
</dbReference>
<organism evidence="2 3">
    <name type="scientific">Kibdelosporangium banguiense</name>
    <dbReference type="NCBI Taxonomy" id="1365924"/>
    <lineage>
        <taxon>Bacteria</taxon>
        <taxon>Bacillati</taxon>
        <taxon>Actinomycetota</taxon>
        <taxon>Actinomycetes</taxon>
        <taxon>Pseudonocardiales</taxon>
        <taxon>Pseudonocardiaceae</taxon>
        <taxon>Kibdelosporangium</taxon>
    </lineage>
</organism>